<protein>
    <submittedName>
        <fullName evidence="10">M20/M25/M40 family metallo-hydrolase</fullName>
    </submittedName>
</protein>
<evidence type="ECO:0000313" key="11">
    <source>
        <dbReference type="Proteomes" id="UP001595791"/>
    </source>
</evidence>
<dbReference type="Gene3D" id="3.40.630.10">
    <property type="entry name" value="Zn peptidases"/>
    <property type="match status" value="1"/>
</dbReference>
<evidence type="ECO:0000313" key="10">
    <source>
        <dbReference type="EMBL" id="MFC4159651.1"/>
    </source>
</evidence>
<dbReference type="InterPro" id="IPR045175">
    <property type="entry name" value="M28_fam"/>
</dbReference>
<feature type="signal peptide" evidence="7">
    <location>
        <begin position="1"/>
        <end position="22"/>
    </location>
</feature>
<dbReference type="Proteomes" id="UP001595791">
    <property type="component" value="Unassembled WGS sequence"/>
</dbReference>
<sequence length="515" mass="56035">MKHPFRIALIASALLAAGFSHANPSGKVWITIGQEGYQLLQQVDQRAVSLEKKRIRTSATAPASDPGEMVHVVEVDEATLSALSGAIHQKLRHCGGYTAHTTLAEARAALNPQPAIATRPVYKIDDQAQVTPMLNQMQDSNIASTIVHLSSYTNRYYTSSHGQNASNWIASHWRQLAGSRSDVTVEQFTHSGWPQKSIIMTIKGTDNPDQILVLGGHMDSINQSGTSENTRAPGADDDASGVASMTEVIRTMMATNYKPRRTIKFMAYAAEEVGLRGSAAIAKQMRSQNANVVGVIQLDMTNYKGAEADIYLFTDYTDAQQNQFLADLARTYLPSLKVGYDKCGYKCSDHASWYDQGYAASFPFEATFDGSDPHIHTVNDTYANTGNQALHALKFSRLALAYAVELGNDGPDDTGGDDRVENFSGSVARGENKYYGPFKVAAGTTFKADMTGTGDADLYVRIGSQPTTGAYNCRPYKSGSTENCSVNVPNKSDVYVMVRGYSAATYNLKVTYRPQ</sequence>
<dbReference type="Gene3D" id="2.60.120.380">
    <property type="match status" value="1"/>
</dbReference>
<keyword evidence="2" id="KW-0645">Protease</keyword>
<dbReference type="EMBL" id="JBHSBU010000001">
    <property type="protein sequence ID" value="MFC4159651.1"/>
    <property type="molecule type" value="Genomic_DNA"/>
</dbReference>
<dbReference type="InterPro" id="IPR007484">
    <property type="entry name" value="Peptidase_M28"/>
</dbReference>
<dbReference type="Pfam" id="PF04151">
    <property type="entry name" value="PPC"/>
    <property type="match status" value="1"/>
</dbReference>
<organism evidence="10 11">
    <name type="scientific">Chitinimonas lacunae</name>
    <dbReference type="NCBI Taxonomy" id="1963018"/>
    <lineage>
        <taxon>Bacteria</taxon>
        <taxon>Pseudomonadati</taxon>
        <taxon>Pseudomonadota</taxon>
        <taxon>Betaproteobacteria</taxon>
        <taxon>Neisseriales</taxon>
        <taxon>Chitinibacteraceae</taxon>
        <taxon>Chitinimonas</taxon>
    </lineage>
</organism>
<dbReference type="PANTHER" id="PTHR12147:SF56">
    <property type="entry name" value="AMINOPEPTIDASE YDR415C-RELATED"/>
    <property type="match status" value="1"/>
</dbReference>
<evidence type="ECO:0000256" key="1">
    <source>
        <dbReference type="ARBA" id="ARBA00022438"/>
    </source>
</evidence>
<comment type="caution">
    <text evidence="10">The sequence shown here is derived from an EMBL/GenBank/DDBJ whole genome shotgun (WGS) entry which is preliminary data.</text>
</comment>
<accession>A0ABV8MQP2</accession>
<reference evidence="11" key="1">
    <citation type="journal article" date="2019" name="Int. J. Syst. Evol. Microbiol.">
        <title>The Global Catalogue of Microorganisms (GCM) 10K type strain sequencing project: providing services to taxonomists for standard genome sequencing and annotation.</title>
        <authorList>
            <consortium name="The Broad Institute Genomics Platform"/>
            <consortium name="The Broad Institute Genome Sequencing Center for Infectious Disease"/>
            <person name="Wu L."/>
            <person name="Ma J."/>
        </authorList>
    </citation>
    <scope>NUCLEOTIDE SEQUENCE [LARGE SCALE GENOMIC DNA]</scope>
    <source>
        <strain evidence="11">LMG 29894</strain>
    </source>
</reference>
<dbReference type="RefSeq" id="WP_378163647.1">
    <property type="nucleotide sequence ID" value="NZ_JBHSBU010000001.1"/>
</dbReference>
<keyword evidence="3" id="KW-0479">Metal-binding</keyword>
<feature type="domain" description="Peptidase M28" evidence="9">
    <location>
        <begin position="198"/>
        <end position="394"/>
    </location>
</feature>
<feature type="domain" description="Peptidase C-terminal archaeal/bacterial" evidence="8">
    <location>
        <begin position="438"/>
        <end position="500"/>
    </location>
</feature>
<feature type="chain" id="PRO_5045456116" evidence="7">
    <location>
        <begin position="23"/>
        <end position="515"/>
    </location>
</feature>
<keyword evidence="11" id="KW-1185">Reference proteome</keyword>
<evidence type="ECO:0000256" key="2">
    <source>
        <dbReference type="ARBA" id="ARBA00022670"/>
    </source>
</evidence>
<dbReference type="PIRSF" id="PIRSF036685">
    <property type="entry name" value="BacLeuNPeptidase"/>
    <property type="match status" value="1"/>
</dbReference>
<keyword evidence="6" id="KW-0862">Zinc</keyword>
<dbReference type="InterPro" id="IPR007280">
    <property type="entry name" value="Peptidase_C_arc/bac"/>
</dbReference>
<evidence type="ECO:0000259" key="8">
    <source>
        <dbReference type="Pfam" id="PF04151"/>
    </source>
</evidence>
<name>A0ABV8MQP2_9NEIS</name>
<evidence type="ECO:0000256" key="5">
    <source>
        <dbReference type="ARBA" id="ARBA00022801"/>
    </source>
</evidence>
<evidence type="ECO:0000259" key="9">
    <source>
        <dbReference type="Pfam" id="PF04389"/>
    </source>
</evidence>
<keyword evidence="5" id="KW-0378">Hydrolase</keyword>
<evidence type="ECO:0000256" key="3">
    <source>
        <dbReference type="ARBA" id="ARBA00022723"/>
    </source>
</evidence>
<dbReference type="Pfam" id="PF04389">
    <property type="entry name" value="Peptidase_M28"/>
    <property type="match status" value="1"/>
</dbReference>
<dbReference type="SUPFAM" id="SSF53187">
    <property type="entry name" value="Zn-dependent exopeptidases"/>
    <property type="match status" value="1"/>
</dbReference>
<keyword evidence="4 7" id="KW-0732">Signal</keyword>
<evidence type="ECO:0000256" key="4">
    <source>
        <dbReference type="ARBA" id="ARBA00022729"/>
    </source>
</evidence>
<dbReference type="InterPro" id="IPR012189">
    <property type="entry name" value="Pept_M28E_Ap1"/>
</dbReference>
<evidence type="ECO:0000256" key="6">
    <source>
        <dbReference type="ARBA" id="ARBA00022833"/>
    </source>
</evidence>
<evidence type="ECO:0000256" key="7">
    <source>
        <dbReference type="SAM" id="SignalP"/>
    </source>
</evidence>
<dbReference type="PANTHER" id="PTHR12147">
    <property type="entry name" value="METALLOPEPTIDASE M28 FAMILY MEMBER"/>
    <property type="match status" value="1"/>
</dbReference>
<proteinExistence type="predicted"/>
<gene>
    <name evidence="10" type="ORF">ACFOW7_09860</name>
</gene>
<keyword evidence="1" id="KW-0031">Aminopeptidase</keyword>